<dbReference type="HOGENOM" id="CLU_1899544_0_0_1"/>
<protein>
    <submittedName>
        <fullName evidence="1">Uncharacterized protein</fullName>
    </submittedName>
</protein>
<dbReference type="EnsemblPlants" id="ONIVA01G08770.1">
    <property type="protein sequence ID" value="ONIVA01G08770.1"/>
    <property type="gene ID" value="ONIVA01G08770"/>
</dbReference>
<dbReference type="Gramene" id="ONIVA01G08770.1">
    <property type="protein sequence ID" value="ONIVA01G08770.1"/>
    <property type="gene ID" value="ONIVA01G08770"/>
</dbReference>
<organism evidence="1">
    <name type="scientific">Oryza nivara</name>
    <name type="common">Indian wild rice</name>
    <name type="synonym">Oryza sativa f. spontanea</name>
    <dbReference type="NCBI Taxonomy" id="4536"/>
    <lineage>
        <taxon>Eukaryota</taxon>
        <taxon>Viridiplantae</taxon>
        <taxon>Streptophyta</taxon>
        <taxon>Embryophyta</taxon>
        <taxon>Tracheophyta</taxon>
        <taxon>Spermatophyta</taxon>
        <taxon>Magnoliopsida</taxon>
        <taxon>Liliopsida</taxon>
        <taxon>Poales</taxon>
        <taxon>Poaceae</taxon>
        <taxon>BOP clade</taxon>
        <taxon>Oryzoideae</taxon>
        <taxon>Oryzeae</taxon>
        <taxon>Oryzinae</taxon>
        <taxon>Oryza</taxon>
    </lineage>
</organism>
<name>A0A0E0FI85_ORYNI</name>
<accession>A0A0E0FI85</accession>
<dbReference type="Proteomes" id="UP000006591">
    <property type="component" value="Chromosome 1"/>
</dbReference>
<proteinExistence type="predicted"/>
<reference evidence="1" key="1">
    <citation type="submission" date="2015-04" db="UniProtKB">
        <authorList>
            <consortium name="EnsemblPlants"/>
        </authorList>
    </citation>
    <scope>IDENTIFICATION</scope>
    <source>
        <strain evidence="1">SL10</strain>
    </source>
</reference>
<evidence type="ECO:0000313" key="1">
    <source>
        <dbReference type="EnsemblPlants" id="ONIVA01G08770.1"/>
    </source>
</evidence>
<sequence>MSIFKDWAYEHTHANPIPMNIFEDRAEANVCVNQATQHHSNDNLKTYIGKREREKERGNRFLPCAPPSSIACHVAWKAGNPERAGRAISGTTTTSGVEEVTCKVAGAASSFGVRTRGASSSIEECTLLLPASTT</sequence>
<evidence type="ECO:0000313" key="2">
    <source>
        <dbReference type="Proteomes" id="UP000006591"/>
    </source>
</evidence>
<dbReference type="AlphaFoldDB" id="A0A0E0FI85"/>
<keyword evidence="2" id="KW-1185">Reference proteome</keyword>
<reference evidence="1" key="2">
    <citation type="submission" date="2018-04" db="EMBL/GenBank/DDBJ databases">
        <title>OnivRS2 (Oryza nivara Reference Sequence Version 2).</title>
        <authorList>
            <person name="Zhang J."/>
            <person name="Kudrna D."/>
            <person name="Lee S."/>
            <person name="Talag J."/>
            <person name="Rajasekar S."/>
            <person name="Welchert J."/>
            <person name="Hsing Y.-I."/>
            <person name="Wing R.A."/>
        </authorList>
    </citation>
    <scope>NUCLEOTIDE SEQUENCE [LARGE SCALE GENOMIC DNA]</scope>
</reference>